<dbReference type="Proteomes" id="UP000324326">
    <property type="component" value="Unassembled WGS sequence"/>
</dbReference>
<organism evidence="1 2">
    <name type="scientific">Bacillus swezeyi</name>
    <dbReference type="NCBI Taxonomy" id="1925020"/>
    <lineage>
        <taxon>Bacteria</taxon>
        <taxon>Bacillati</taxon>
        <taxon>Bacillota</taxon>
        <taxon>Bacilli</taxon>
        <taxon>Bacillales</taxon>
        <taxon>Bacillaceae</taxon>
        <taxon>Bacillus</taxon>
    </lineage>
</organism>
<protein>
    <submittedName>
        <fullName evidence="1">Uncharacterized protein</fullName>
    </submittedName>
</protein>
<accession>A0A5M8RZS5</accession>
<proteinExistence type="predicted"/>
<gene>
    <name evidence="1" type="ORF">DX927_11295</name>
</gene>
<dbReference type="RefSeq" id="WP_073461163.1">
    <property type="nucleotide sequence ID" value="NZ_QSND01000002.1"/>
</dbReference>
<reference evidence="1 2" key="1">
    <citation type="submission" date="2018-08" db="EMBL/GenBank/DDBJ databases">
        <title>Bacillus phenotypic plasticity.</title>
        <authorList>
            <person name="Hurtado E."/>
        </authorList>
    </citation>
    <scope>NUCLEOTIDE SEQUENCE [LARGE SCALE GENOMIC DNA]</scope>
    <source>
        <strain evidence="1 2">427</strain>
    </source>
</reference>
<name>A0A5M8RZS5_9BACI</name>
<dbReference type="EMBL" id="QSND01000002">
    <property type="protein sequence ID" value="KAA6451352.1"/>
    <property type="molecule type" value="Genomic_DNA"/>
</dbReference>
<comment type="caution">
    <text evidence="1">The sequence shown here is derived from an EMBL/GenBank/DDBJ whole genome shotgun (WGS) entry which is preliminary data.</text>
</comment>
<evidence type="ECO:0000313" key="1">
    <source>
        <dbReference type="EMBL" id="KAA6451352.1"/>
    </source>
</evidence>
<sequence>MRETKTTKETMKPITLLEADIIFKALYYVASNEGLEITEELTDIYKVLVEDRDSDVSETLDVMENLSEFIKNSDEFEEYFLEEELEDQF</sequence>
<dbReference type="AlphaFoldDB" id="A0A5M8RZS5"/>
<evidence type="ECO:0000313" key="2">
    <source>
        <dbReference type="Proteomes" id="UP000324326"/>
    </source>
</evidence>